<keyword evidence="3" id="KW-0813">Transport</keyword>
<dbReference type="Pfam" id="PF13458">
    <property type="entry name" value="Peripla_BP_6"/>
    <property type="match status" value="1"/>
</dbReference>
<evidence type="ECO:0000256" key="1">
    <source>
        <dbReference type="ARBA" id="ARBA00010062"/>
    </source>
</evidence>
<proteinExistence type="inferred from homology"/>
<dbReference type="RefSeq" id="WP_320315974.1">
    <property type="nucleotide sequence ID" value="NZ_JAVIIX010000003.1"/>
</dbReference>
<dbReference type="SUPFAM" id="SSF53822">
    <property type="entry name" value="Periplasmic binding protein-like I"/>
    <property type="match status" value="1"/>
</dbReference>
<evidence type="ECO:0000256" key="3">
    <source>
        <dbReference type="ARBA" id="ARBA00022970"/>
    </source>
</evidence>
<feature type="chain" id="PRO_5047140939" evidence="4">
    <location>
        <begin position="24"/>
        <end position="412"/>
    </location>
</feature>
<evidence type="ECO:0000256" key="4">
    <source>
        <dbReference type="SAM" id="SignalP"/>
    </source>
</evidence>
<evidence type="ECO:0000256" key="2">
    <source>
        <dbReference type="ARBA" id="ARBA00022729"/>
    </source>
</evidence>
<gene>
    <name evidence="6" type="ORF">RFM27_05280</name>
</gene>
<evidence type="ECO:0000313" key="6">
    <source>
        <dbReference type="EMBL" id="MDX8471477.1"/>
    </source>
</evidence>
<name>A0ABU4X9K5_9HYPH</name>
<dbReference type="InterPro" id="IPR051010">
    <property type="entry name" value="BCAA_transport"/>
</dbReference>
<dbReference type="Gene3D" id="3.40.50.2300">
    <property type="match status" value="2"/>
</dbReference>
<dbReference type="Proteomes" id="UP001271780">
    <property type="component" value="Unassembled WGS sequence"/>
</dbReference>
<sequence length="412" mass="43462">MKKTMMLTVSAFALWVGSTQAQAAVQCPVKLGATVPLSAPGSVTGGEAMRDAIQIAEADINQAGGLLGCPVQVVVADDEGLPERGRAVMERLITQDRVVAVGGGYHSSVGIANMEVADAAGVPVVYAETWNDDITAKGLRHVFRIAPLSSEVARIFADFAATVPGVKKVVLVAENTDYGLPASEQTKAGLDKSNIASVTFTVDIGTQDFSGIIERIKAEKPDMIIQLLTGEASYNFTQQSAEAGIGPGKLPTTCDQAALESGAFWKNVPDGNLCFVNAVGLPRALYNDKTKAFVKAYTTKTGKSAAESYAMEGYDSIMLLAQAIKDAGSTDGNAIVQSLEKIKYSGVLGDISFPYNSTNPPAAAGKEPKFWHQFPKPAVTMVQYQLAGQLAADAPVVFPPEFKTGTPTWPHQ</sequence>
<evidence type="ECO:0000313" key="7">
    <source>
        <dbReference type="Proteomes" id="UP001271780"/>
    </source>
</evidence>
<protein>
    <submittedName>
        <fullName evidence="6">ABC transporter substrate-binding protein</fullName>
    </submittedName>
</protein>
<dbReference type="InterPro" id="IPR028082">
    <property type="entry name" value="Peripla_BP_I"/>
</dbReference>
<organism evidence="6 7">
    <name type="scientific">Mesorhizobium dulcispinae</name>
    <dbReference type="NCBI Taxonomy" id="3072316"/>
    <lineage>
        <taxon>Bacteria</taxon>
        <taxon>Pseudomonadati</taxon>
        <taxon>Pseudomonadota</taxon>
        <taxon>Alphaproteobacteria</taxon>
        <taxon>Hyphomicrobiales</taxon>
        <taxon>Phyllobacteriaceae</taxon>
        <taxon>Mesorhizobium</taxon>
    </lineage>
</organism>
<accession>A0ABU4X9K5</accession>
<dbReference type="CDD" id="cd06345">
    <property type="entry name" value="PBP1_ABC_ligand_binding-like"/>
    <property type="match status" value="1"/>
</dbReference>
<dbReference type="InterPro" id="IPR028081">
    <property type="entry name" value="Leu-bd"/>
</dbReference>
<reference evidence="6 7" key="1">
    <citation type="submission" date="2023-08" db="EMBL/GenBank/DDBJ databases">
        <title>Implementing the SeqCode for naming new Mesorhizobium species isolated from Vachellia karroo root nodules.</title>
        <authorList>
            <person name="Van Lill M."/>
        </authorList>
    </citation>
    <scope>NUCLEOTIDE SEQUENCE [LARGE SCALE GENOMIC DNA]</scope>
    <source>
        <strain evidence="6 7">VK23A</strain>
    </source>
</reference>
<keyword evidence="3" id="KW-0029">Amino-acid transport</keyword>
<dbReference type="EMBL" id="JAVIIZ010000002">
    <property type="protein sequence ID" value="MDX8471477.1"/>
    <property type="molecule type" value="Genomic_DNA"/>
</dbReference>
<feature type="domain" description="Leucine-binding protein" evidence="5">
    <location>
        <begin position="28"/>
        <end position="353"/>
    </location>
</feature>
<comment type="similarity">
    <text evidence="1">Belongs to the leucine-binding protein family.</text>
</comment>
<dbReference type="PANTHER" id="PTHR30483">
    <property type="entry name" value="LEUCINE-SPECIFIC-BINDING PROTEIN"/>
    <property type="match status" value="1"/>
</dbReference>
<keyword evidence="7" id="KW-1185">Reference proteome</keyword>
<feature type="signal peptide" evidence="4">
    <location>
        <begin position="1"/>
        <end position="23"/>
    </location>
</feature>
<evidence type="ECO:0000259" key="5">
    <source>
        <dbReference type="Pfam" id="PF13458"/>
    </source>
</evidence>
<keyword evidence="2 4" id="KW-0732">Signal</keyword>
<comment type="caution">
    <text evidence="6">The sequence shown here is derived from an EMBL/GenBank/DDBJ whole genome shotgun (WGS) entry which is preliminary data.</text>
</comment>